<dbReference type="AlphaFoldDB" id="L5MIA0"/>
<dbReference type="GO" id="GO:0140560">
    <property type="term" value="F:xylosyl alpha-1,3-xylosyltransferase activity"/>
    <property type="evidence" value="ECO:0007669"/>
    <property type="project" value="TreeGrafter"/>
</dbReference>
<protein>
    <submittedName>
        <fullName evidence="2">Uncharacterized protein</fullName>
    </submittedName>
</protein>
<keyword evidence="3" id="KW-1185">Reference proteome</keyword>
<reference evidence="3" key="1">
    <citation type="journal article" date="2013" name="Science">
        <title>Comparative analysis of bat genomes provides insight into the evolution of flight and immunity.</title>
        <authorList>
            <person name="Zhang G."/>
            <person name="Cowled C."/>
            <person name="Shi Z."/>
            <person name="Huang Z."/>
            <person name="Bishop-Lilly K.A."/>
            <person name="Fang X."/>
            <person name="Wynne J.W."/>
            <person name="Xiong Z."/>
            <person name="Baker M.L."/>
            <person name="Zhao W."/>
            <person name="Tachedjian M."/>
            <person name="Zhu Y."/>
            <person name="Zhou P."/>
            <person name="Jiang X."/>
            <person name="Ng J."/>
            <person name="Yang L."/>
            <person name="Wu L."/>
            <person name="Xiao J."/>
            <person name="Feng Y."/>
            <person name="Chen Y."/>
            <person name="Sun X."/>
            <person name="Zhang Y."/>
            <person name="Marsh G.A."/>
            <person name="Crameri G."/>
            <person name="Broder C.C."/>
            <person name="Frey K.G."/>
            <person name="Wang L.F."/>
            <person name="Wang J."/>
        </authorList>
    </citation>
    <scope>NUCLEOTIDE SEQUENCE [LARGE SCALE GENOMIC DNA]</scope>
</reference>
<evidence type="ECO:0000256" key="1">
    <source>
        <dbReference type="SAM" id="MobiDB-lite"/>
    </source>
</evidence>
<feature type="region of interest" description="Disordered" evidence="1">
    <location>
        <begin position="176"/>
        <end position="233"/>
    </location>
</feature>
<evidence type="ECO:0000313" key="3">
    <source>
        <dbReference type="Proteomes" id="UP000010556"/>
    </source>
</evidence>
<feature type="compositionally biased region" description="Gly residues" evidence="1">
    <location>
        <begin position="220"/>
        <end position="233"/>
    </location>
</feature>
<proteinExistence type="predicted"/>
<name>L5MIA0_MYODS</name>
<dbReference type="Proteomes" id="UP000010556">
    <property type="component" value="Unassembled WGS sequence"/>
</dbReference>
<dbReference type="EMBL" id="KB099687">
    <property type="protein sequence ID" value="ELK38022.1"/>
    <property type="molecule type" value="Genomic_DNA"/>
</dbReference>
<dbReference type="InterPro" id="IPR042465">
    <property type="entry name" value="XXLT1"/>
</dbReference>
<dbReference type="GO" id="GO:0016266">
    <property type="term" value="P:protein O-linked glycosylation via N-acetyl-galactosamine"/>
    <property type="evidence" value="ECO:0007669"/>
    <property type="project" value="TreeGrafter"/>
</dbReference>
<dbReference type="PANTHER" id="PTHR46612">
    <property type="entry name" value="XYLOSIDE XYLOSYLTRANSFERASE 1"/>
    <property type="match status" value="1"/>
</dbReference>
<accession>L5MIA0</accession>
<gene>
    <name evidence="2" type="ORF">MDA_GLEAN10011665</name>
</gene>
<organism evidence="2 3">
    <name type="scientific">Myotis davidii</name>
    <name type="common">David's myotis</name>
    <dbReference type="NCBI Taxonomy" id="225400"/>
    <lineage>
        <taxon>Eukaryota</taxon>
        <taxon>Metazoa</taxon>
        <taxon>Chordata</taxon>
        <taxon>Craniata</taxon>
        <taxon>Vertebrata</taxon>
        <taxon>Euteleostomi</taxon>
        <taxon>Mammalia</taxon>
        <taxon>Eutheria</taxon>
        <taxon>Laurasiatheria</taxon>
        <taxon>Chiroptera</taxon>
        <taxon>Yangochiroptera</taxon>
        <taxon>Vespertilionidae</taxon>
        <taxon>Myotis</taxon>
    </lineage>
</organism>
<evidence type="ECO:0000313" key="2">
    <source>
        <dbReference type="EMBL" id="ELK38022.1"/>
    </source>
</evidence>
<sequence>MGHAIWTITEGREEPSEDVKPRKERTLTWDALLVTMERHCVSPSVAHVGAGCLEPICSLLWFPPAPLQVVFHDVAVLTDKLFPIVEAMQKHFSAGSGTYYSDSIFFLSVAMHQIMPKGVRSLTMMCADPQGVARNMAGVSDVALAAGGSGGAAGPNGPREWDCGEMVEQVCREHQAEAGVSGAHHSTDGDQRWQQGAGPLPSSQALREPGRGPVTQVEGGMWGSRGPGAAQGP</sequence>
<dbReference type="PANTHER" id="PTHR46612:SF1">
    <property type="entry name" value="XYLOSIDE XYLOSYLTRANSFERASE 1"/>
    <property type="match status" value="1"/>
</dbReference>
<dbReference type="GO" id="GO:0005789">
    <property type="term" value="C:endoplasmic reticulum membrane"/>
    <property type="evidence" value="ECO:0007669"/>
    <property type="project" value="TreeGrafter"/>
</dbReference>